<dbReference type="Proteomes" id="UP001257827">
    <property type="component" value="Genome"/>
</dbReference>
<keyword evidence="6" id="KW-0694">RNA-binding</keyword>
<evidence type="ECO:0000256" key="8">
    <source>
        <dbReference type="ARBA" id="ARBA00023200"/>
    </source>
</evidence>
<organism evidence="10 11">
    <name type="scientific">Ramu stunt virus</name>
    <dbReference type="NCBI Taxonomy" id="1738604"/>
    <lineage>
        <taxon>Viruses</taxon>
        <taxon>Riboviria</taxon>
        <taxon>Orthornavirae</taxon>
        <taxon>Negarnaviricota</taxon>
        <taxon>Polyploviricotina</taxon>
        <taxon>Bunyaviricetes</taxon>
        <taxon>Hareavirales</taxon>
        <taxon>Phenuiviridae</taxon>
        <taxon>Mechlorovirus</taxon>
        <taxon>Mechlorovirus ramuense</taxon>
    </lineage>
</organism>
<accession>A0A0P0HWZ2</accession>
<keyword evidence="7" id="KW-0543">Viral nucleoprotein</keyword>
<name>A0A0P0HWZ2_9VIRU</name>
<keyword evidence="5" id="KW-0946">Virion</keyword>
<keyword evidence="11" id="KW-1185">Reference proteome</keyword>
<evidence type="ECO:0000313" key="11">
    <source>
        <dbReference type="Proteomes" id="UP001257827"/>
    </source>
</evidence>
<dbReference type="Pfam" id="PF05733">
    <property type="entry name" value="Tenui_N"/>
    <property type="match status" value="1"/>
</dbReference>
<protein>
    <recommendedName>
        <fullName evidence="3">Nucleoprotein</fullName>
    </recommendedName>
    <alternativeName>
        <fullName evidence="9">Nucleocapsid protein</fullName>
    </alternativeName>
</protein>
<evidence type="ECO:0000256" key="6">
    <source>
        <dbReference type="ARBA" id="ARBA00022884"/>
    </source>
</evidence>
<evidence type="ECO:0000313" key="10">
    <source>
        <dbReference type="EMBL" id="ALJ83283.1"/>
    </source>
</evidence>
<comment type="subcellular location">
    <subcellularLocation>
        <location evidence="1">Host cytoplasm</location>
    </subcellularLocation>
    <subcellularLocation>
        <location evidence="2">Virion</location>
    </subcellularLocation>
</comment>
<sequence length="299" mass="33272">MATRVASYLDELATTVLSEADEKVLEGFIYSGFDPVKMWDKIHGRGWNKQKIITLFCAAFQKGFTTTNFLKKVKDDTSSTAIAGIVALYGITNNTTASDSATILRMISSAPAGAFTAFKHVETNNRLNITIEPATLNLKCPIILAQPFINAMCGDPAVNKAYECLLIINEFFLAEITWKTMPQTIKERQGITDVESALLKGRTYYNAARKSPLVVNQSQREAFATYVITTKEYRFVNSSATAQDVSASIIDDLNTIHERLFKSAFRTNYVPIGDISKKMKELDSPSFKTWLTAARFPNL</sequence>
<evidence type="ECO:0000256" key="3">
    <source>
        <dbReference type="ARBA" id="ARBA00014389"/>
    </source>
</evidence>
<evidence type="ECO:0000256" key="4">
    <source>
        <dbReference type="ARBA" id="ARBA00022561"/>
    </source>
</evidence>
<dbReference type="InterPro" id="IPR009522">
    <property type="entry name" value="Capsid_Phlebovir/Tenuivir"/>
</dbReference>
<dbReference type="EMBL" id="KR094116">
    <property type="protein sequence ID" value="ALJ83283.1"/>
    <property type="molecule type" value="Genomic_RNA"/>
</dbReference>
<evidence type="ECO:0000256" key="7">
    <source>
        <dbReference type="ARBA" id="ARBA00023086"/>
    </source>
</evidence>
<reference evidence="10" key="1">
    <citation type="journal article" date="2016" name="Virus Genes">
        <title>Detection by next generation sequencing of a multi-segmented viral genome from sugarcane associated with Ramu stunt disease.</title>
        <authorList>
            <person name="Mollov D."/>
            <person name="Maroon-Lango C."/>
            <person name="Kuniata L."/>
        </authorList>
    </citation>
    <scope>NUCLEOTIDE SEQUENCE</scope>
    <source>
        <strain evidence="10">PNG</strain>
    </source>
</reference>
<keyword evidence="8" id="KW-1035">Host cytoplasm</keyword>
<proteinExistence type="predicted"/>
<evidence type="ECO:0000256" key="1">
    <source>
        <dbReference type="ARBA" id="ARBA00004192"/>
    </source>
</evidence>
<keyword evidence="4" id="KW-0167">Capsid protein</keyword>
<evidence type="ECO:0000256" key="9">
    <source>
        <dbReference type="ARBA" id="ARBA00033344"/>
    </source>
</evidence>
<dbReference type="GO" id="GO:0003723">
    <property type="term" value="F:RNA binding"/>
    <property type="evidence" value="ECO:0007669"/>
    <property type="project" value="InterPro"/>
</dbReference>
<evidence type="ECO:0000256" key="2">
    <source>
        <dbReference type="ARBA" id="ARBA00004328"/>
    </source>
</evidence>
<evidence type="ECO:0000256" key="5">
    <source>
        <dbReference type="ARBA" id="ARBA00022844"/>
    </source>
</evidence>